<evidence type="ECO:0000259" key="4">
    <source>
        <dbReference type="PROSITE" id="PS01124"/>
    </source>
</evidence>
<sequence length="292" mass="33946">MSNSRYDIGDKPSGRNRTGNNLSGARLLYVTEAHFSTDWHSTLHSHPCTELFYCMRGIGEFRMKDQVIPVGSDDMVIVNPNIEHTESSITSNPLEYIVLGIDGLDFSFGTQNKDHAILNYREDRNEIIFFLRTLLKEAEDHPRGWEDVCQHLLEVLLTLILRHTHFTMQLEPTRRTNKECAAARRYIDEHFAEAITLNLLADIAHVNKYYLVHAFNKEYGISPINYLIERRIRESKYLLENTDYSLSQISHLLGFSSPSYFSQSFRRLTAQSPMEYRKQCRLAREHVQDDGK</sequence>
<dbReference type="SUPFAM" id="SSF51215">
    <property type="entry name" value="Regulatory protein AraC"/>
    <property type="match status" value="1"/>
</dbReference>
<reference evidence="5" key="1">
    <citation type="journal article" date="2021" name="PeerJ">
        <title>Extensive microbial diversity within the chicken gut microbiome revealed by metagenomics and culture.</title>
        <authorList>
            <person name="Gilroy R."/>
            <person name="Ravi A."/>
            <person name="Getino M."/>
            <person name="Pursley I."/>
            <person name="Horton D.L."/>
            <person name="Alikhan N.F."/>
            <person name="Baker D."/>
            <person name="Gharbi K."/>
            <person name="Hall N."/>
            <person name="Watson M."/>
            <person name="Adriaenssens E.M."/>
            <person name="Foster-Nyarko E."/>
            <person name="Jarju S."/>
            <person name="Secka A."/>
            <person name="Antonio M."/>
            <person name="Oren A."/>
            <person name="Chaudhuri R.R."/>
            <person name="La Ragione R."/>
            <person name="Hildebrand F."/>
            <person name="Pallen M.J."/>
        </authorList>
    </citation>
    <scope>NUCLEOTIDE SEQUENCE</scope>
    <source>
        <strain evidence="5">ChiBcec8-14828</strain>
    </source>
</reference>
<gene>
    <name evidence="5" type="ORF">H9943_08685</name>
</gene>
<dbReference type="EMBL" id="DWYA01000077">
    <property type="protein sequence ID" value="HJB40454.1"/>
    <property type="molecule type" value="Genomic_DNA"/>
</dbReference>
<accession>A0A9D2M4E0</accession>
<dbReference type="GO" id="GO:0003700">
    <property type="term" value="F:DNA-binding transcription factor activity"/>
    <property type="evidence" value="ECO:0007669"/>
    <property type="project" value="InterPro"/>
</dbReference>
<evidence type="ECO:0000256" key="2">
    <source>
        <dbReference type="ARBA" id="ARBA00023125"/>
    </source>
</evidence>
<dbReference type="SUPFAM" id="SSF46689">
    <property type="entry name" value="Homeodomain-like"/>
    <property type="match status" value="2"/>
</dbReference>
<dbReference type="PROSITE" id="PS00041">
    <property type="entry name" value="HTH_ARAC_FAMILY_1"/>
    <property type="match status" value="1"/>
</dbReference>
<dbReference type="InterPro" id="IPR020449">
    <property type="entry name" value="Tscrpt_reg_AraC-type_HTH"/>
</dbReference>
<dbReference type="AlphaFoldDB" id="A0A9D2M4E0"/>
<dbReference type="SMART" id="SM00342">
    <property type="entry name" value="HTH_ARAC"/>
    <property type="match status" value="1"/>
</dbReference>
<dbReference type="Proteomes" id="UP000824209">
    <property type="component" value="Unassembled WGS sequence"/>
</dbReference>
<dbReference type="Pfam" id="PF02311">
    <property type="entry name" value="AraC_binding"/>
    <property type="match status" value="1"/>
</dbReference>
<dbReference type="PANTHER" id="PTHR43280">
    <property type="entry name" value="ARAC-FAMILY TRANSCRIPTIONAL REGULATOR"/>
    <property type="match status" value="1"/>
</dbReference>
<name>A0A9D2M4E0_9FIRM</name>
<comment type="caution">
    <text evidence="5">The sequence shown here is derived from an EMBL/GenBank/DDBJ whole genome shotgun (WGS) entry which is preliminary data.</text>
</comment>
<dbReference type="InterPro" id="IPR018060">
    <property type="entry name" value="HTH_AraC"/>
</dbReference>
<dbReference type="InterPro" id="IPR014710">
    <property type="entry name" value="RmlC-like_jellyroll"/>
</dbReference>
<evidence type="ECO:0000256" key="1">
    <source>
        <dbReference type="ARBA" id="ARBA00023015"/>
    </source>
</evidence>
<proteinExistence type="predicted"/>
<dbReference type="PRINTS" id="PR00032">
    <property type="entry name" value="HTHARAC"/>
</dbReference>
<reference evidence="5" key="2">
    <citation type="submission" date="2021-04" db="EMBL/GenBank/DDBJ databases">
        <authorList>
            <person name="Gilroy R."/>
        </authorList>
    </citation>
    <scope>NUCLEOTIDE SEQUENCE</scope>
    <source>
        <strain evidence="5">ChiBcec8-14828</strain>
    </source>
</reference>
<keyword evidence="3" id="KW-0804">Transcription</keyword>
<keyword evidence="1" id="KW-0805">Transcription regulation</keyword>
<dbReference type="Gene3D" id="1.10.10.60">
    <property type="entry name" value="Homeodomain-like"/>
    <property type="match status" value="2"/>
</dbReference>
<keyword evidence="2" id="KW-0238">DNA-binding</keyword>
<dbReference type="Gene3D" id="2.60.120.10">
    <property type="entry name" value="Jelly Rolls"/>
    <property type="match status" value="1"/>
</dbReference>
<dbReference type="PROSITE" id="PS01124">
    <property type="entry name" value="HTH_ARAC_FAMILY_2"/>
    <property type="match status" value="1"/>
</dbReference>
<organism evidence="5 6">
    <name type="scientific">Candidatus Ruthenibacterium avium</name>
    <dbReference type="NCBI Taxonomy" id="2838751"/>
    <lineage>
        <taxon>Bacteria</taxon>
        <taxon>Bacillati</taxon>
        <taxon>Bacillota</taxon>
        <taxon>Clostridia</taxon>
        <taxon>Eubacteriales</taxon>
        <taxon>Oscillospiraceae</taxon>
        <taxon>Ruthenibacterium</taxon>
    </lineage>
</organism>
<feature type="domain" description="HTH araC/xylS-type" evidence="4">
    <location>
        <begin position="181"/>
        <end position="279"/>
    </location>
</feature>
<dbReference type="InterPro" id="IPR037923">
    <property type="entry name" value="HTH-like"/>
</dbReference>
<dbReference type="InterPro" id="IPR009057">
    <property type="entry name" value="Homeodomain-like_sf"/>
</dbReference>
<dbReference type="Pfam" id="PF12833">
    <property type="entry name" value="HTH_18"/>
    <property type="match status" value="1"/>
</dbReference>
<dbReference type="GO" id="GO:0043565">
    <property type="term" value="F:sequence-specific DNA binding"/>
    <property type="evidence" value="ECO:0007669"/>
    <property type="project" value="InterPro"/>
</dbReference>
<dbReference type="InterPro" id="IPR003313">
    <property type="entry name" value="AraC-bd"/>
</dbReference>
<protein>
    <submittedName>
        <fullName evidence="5">AraC family transcriptional regulator</fullName>
    </submittedName>
</protein>
<evidence type="ECO:0000256" key="3">
    <source>
        <dbReference type="ARBA" id="ARBA00023163"/>
    </source>
</evidence>
<dbReference type="PANTHER" id="PTHR43280:SF17">
    <property type="entry name" value="ARAC-TYPE DNA-BINDING DOMAIN-CONTAINING PROTEIN"/>
    <property type="match status" value="1"/>
</dbReference>
<dbReference type="InterPro" id="IPR018062">
    <property type="entry name" value="HTH_AraC-typ_CS"/>
</dbReference>
<evidence type="ECO:0000313" key="5">
    <source>
        <dbReference type="EMBL" id="HJB40454.1"/>
    </source>
</evidence>
<evidence type="ECO:0000313" key="6">
    <source>
        <dbReference type="Proteomes" id="UP000824209"/>
    </source>
</evidence>